<dbReference type="EMBL" id="JAOBTW010000001">
    <property type="protein sequence ID" value="MDZ7280432.1"/>
    <property type="molecule type" value="Genomic_DNA"/>
</dbReference>
<dbReference type="Proteomes" id="UP001292182">
    <property type="component" value="Unassembled WGS sequence"/>
</dbReference>
<sequence length="63" mass="7386">MTVWMKVKPVVVKQASEPDRFIVISDPLDARMNTEPPIRAFYAAMIRQEIQPRQPRFDTDPEK</sequence>
<reference evidence="2" key="1">
    <citation type="submission" date="2023-07" db="EMBL/GenBank/DDBJ databases">
        <title>Whole genome sequence analysis of rice epiphytic Sphingomonas sanguinis OsEp_Plm_15B2.</title>
        <authorList>
            <person name="Sahu K.P."/>
            <person name="Asharani P."/>
            <person name="Reddy B."/>
            <person name="Kumar A."/>
        </authorList>
    </citation>
    <scope>NUCLEOTIDE SEQUENCE [LARGE SCALE GENOMIC DNA]</scope>
    <source>
        <strain evidence="2">OsEp_Plm_15B2</strain>
    </source>
</reference>
<comment type="caution">
    <text evidence="1">The sequence shown here is derived from an EMBL/GenBank/DDBJ whole genome shotgun (WGS) entry which is preliminary data.</text>
</comment>
<keyword evidence="2" id="KW-1185">Reference proteome</keyword>
<evidence type="ECO:0000313" key="1">
    <source>
        <dbReference type="EMBL" id="MDZ7280432.1"/>
    </source>
</evidence>
<evidence type="ECO:0000313" key="2">
    <source>
        <dbReference type="Proteomes" id="UP001292182"/>
    </source>
</evidence>
<name>A0ABU5LKH8_9SPHN</name>
<organism evidence="1 2">
    <name type="scientific">Sphingomonas sanguinis</name>
    <dbReference type="NCBI Taxonomy" id="33051"/>
    <lineage>
        <taxon>Bacteria</taxon>
        <taxon>Pseudomonadati</taxon>
        <taxon>Pseudomonadota</taxon>
        <taxon>Alphaproteobacteria</taxon>
        <taxon>Sphingomonadales</taxon>
        <taxon>Sphingomonadaceae</taxon>
        <taxon>Sphingomonas</taxon>
    </lineage>
</organism>
<accession>A0ABU5LKH8</accession>
<gene>
    <name evidence="1" type="ORF">N4G62_00130</name>
</gene>
<protein>
    <submittedName>
        <fullName evidence="1">Uncharacterized protein</fullName>
    </submittedName>
</protein>
<proteinExistence type="predicted"/>